<evidence type="ECO:0000313" key="3">
    <source>
        <dbReference type="Proteomes" id="UP001159363"/>
    </source>
</evidence>
<keyword evidence="3" id="KW-1185">Reference proteome</keyword>
<reference evidence="2 3" key="1">
    <citation type="submission" date="2023-02" db="EMBL/GenBank/DDBJ databases">
        <title>LHISI_Scaffold_Assembly.</title>
        <authorList>
            <person name="Stuart O.P."/>
            <person name="Cleave R."/>
            <person name="Magrath M.J.L."/>
            <person name="Mikheyev A.S."/>
        </authorList>
    </citation>
    <scope>NUCLEOTIDE SEQUENCE [LARGE SCALE GENOMIC DNA]</scope>
    <source>
        <strain evidence="2">Daus_M_001</strain>
        <tissue evidence="2">Leg muscle</tissue>
    </source>
</reference>
<dbReference type="Proteomes" id="UP001159363">
    <property type="component" value="Chromosome 1"/>
</dbReference>
<comment type="caution">
    <text evidence="2">The sequence shown here is derived from an EMBL/GenBank/DDBJ whole genome shotgun (WGS) entry which is preliminary data.</text>
</comment>
<sequence length="112" mass="12670">MQVIPGLTNGAQAAIKESADLSHVKELIWYLSTAKRIYSHSPGNVPNKVLYARNKTVEQTGKRPAIRHLSFGRIVKRKSVDVGPDMDYRPEAARPYTSPEEFEAEKKELMMK</sequence>
<proteinExistence type="predicted"/>
<feature type="region of interest" description="Disordered" evidence="1">
    <location>
        <begin position="84"/>
        <end position="112"/>
    </location>
</feature>
<evidence type="ECO:0000313" key="2">
    <source>
        <dbReference type="EMBL" id="KAJ8896695.1"/>
    </source>
</evidence>
<dbReference type="EMBL" id="JARBHB010000001">
    <property type="protein sequence ID" value="KAJ8896695.1"/>
    <property type="molecule type" value="Genomic_DNA"/>
</dbReference>
<protein>
    <submittedName>
        <fullName evidence="2">Uncharacterized protein</fullName>
    </submittedName>
</protein>
<name>A0ABQ9IKL0_9NEOP</name>
<evidence type="ECO:0000256" key="1">
    <source>
        <dbReference type="SAM" id="MobiDB-lite"/>
    </source>
</evidence>
<organism evidence="2 3">
    <name type="scientific">Dryococelus australis</name>
    <dbReference type="NCBI Taxonomy" id="614101"/>
    <lineage>
        <taxon>Eukaryota</taxon>
        <taxon>Metazoa</taxon>
        <taxon>Ecdysozoa</taxon>
        <taxon>Arthropoda</taxon>
        <taxon>Hexapoda</taxon>
        <taxon>Insecta</taxon>
        <taxon>Pterygota</taxon>
        <taxon>Neoptera</taxon>
        <taxon>Polyneoptera</taxon>
        <taxon>Phasmatodea</taxon>
        <taxon>Verophasmatodea</taxon>
        <taxon>Anareolatae</taxon>
        <taxon>Phasmatidae</taxon>
        <taxon>Eurycanthinae</taxon>
        <taxon>Dryococelus</taxon>
    </lineage>
</organism>
<accession>A0ABQ9IKL0</accession>
<gene>
    <name evidence="2" type="ORF">PR048_002040</name>
</gene>